<gene>
    <name evidence="1" type="ORF">GJQ57_21115</name>
</gene>
<dbReference type="RefSeq" id="WP_154208512.1">
    <property type="nucleotide sequence ID" value="NZ_WJYN01000010.1"/>
</dbReference>
<sequence>MRFTSEVVVYGLKASKGDMDGVAFDSCKAYVLTPFDESKGTARGAATAEYTIGKSDEFEKYAKVPLPFKANADMEITTNGKTMKTIVHSLVPVAPAKSGG</sequence>
<dbReference type="Proteomes" id="UP000441032">
    <property type="component" value="Unassembled WGS sequence"/>
</dbReference>
<organism evidence="1 2">
    <name type="scientific">Ralstonia pickettii</name>
    <name type="common">Burkholderia pickettii</name>
    <dbReference type="NCBI Taxonomy" id="329"/>
    <lineage>
        <taxon>Bacteria</taxon>
        <taxon>Pseudomonadati</taxon>
        <taxon>Pseudomonadota</taxon>
        <taxon>Betaproteobacteria</taxon>
        <taxon>Burkholderiales</taxon>
        <taxon>Burkholderiaceae</taxon>
        <taxon>Ralstonia</taxon>
    </lineage>
</organism>
<dbReference type="AlphaFoldDB" id="A0A7X2LCJ9"/>
<reference evidence="1 2" key="1">
    <citation type="submission" date="2019-11" db="EMBL/GenBank/DDBJ databases">
        <title>Phenotypic characterization of an OXA-22 and OXA-60 co-producing Ralstonia pickettii clinical strain.</title>
        <authorList>
            <person name="He F."/>
        </authorList>
    </citation>
    <scope>NUCLEOTIDE SEQUENCE [LARGE SCALE GENOMIC DNA]</scope>
    <source>
        <strain evidence="1 2">PSLESD1</strain>
    </source>
</reference>
<dbReference type="EMBL" id="WJYN01000010">
    <property type="protein sequence ID" value="MRT01152.1"/>
    <property type="molecule type" value="Genomic_DNA"/>
</dbReference>
<name>A0A7X2LCJ9_RALPI</name>
<evidence type="ECO:0000313" key="1">
    <source>
        <dbReference type="EMBL" id="MRT01152.1"/>
    </source>
</evidence>
<proteinExistence type="predicted"/>
<protein>
    <submittedName>
        <fullName evidence="1">Uncharacterized protein</fullName>
    </submittedName>
</protein>
<evidence type="ECO:0000313" key="2">
    <source>
        <dbReference type="Proteomes" id="UP000441032"/>
    </source>
</evidence>
<comment type="caution">
    <text evidence="1">The sequence shown here is derived from an EMBL/GenBank/DDBJ whole genome shotgun (WGS) entry which is preliminary data.</text>
</comment>
<accession>A0A7X2LCJ9</accession>